<keyword evidence="2" id="KW-0378">Hydrolase</keyword>
<evidence type="ECO:0000313" key="4">
    <source>
        <dbReference type="EMBL" id="SME96936.1"/>
    </source>
</evidence>
<feature type="domain" description="Sulfatase N-terminal" evidence="3">
    <location>
        <begin position="12"/>
        <end position="385"/>
    </location>
</feature>
<dbReference type="GO" id="GO:0005737">
    <property type="term" value="C:cytoplasm"/>
    <property type="evidence" value="ECO:0007669"/>
    <property type="project" value="TreeGrafter"/>
</dbReference>
<sequence length="519" mass="56828">MAERAGSDRPGNVLLIVADQWRWDCLSALGHPTVRTPHLDALAAEGTLFASHFTQASPCGPARASLLTGLYLMNHRSVANGTPLDQRFDNLAWAARRQGLTPFLFGYTDASPDPRFRAPADPDLTSYEGVLPGFEVGLRMTEAFKPWRAALKRRGYALPDAPYGPFPAGRDPEGRRHPLAASPFDAKDSLSAFGTDAFLDWLSVEDGRWLSLLTFLHPHPPLLAPAPYHALFAPADCPPPSRLADPAAEAALHPFLGWYHGERQVLAYSPDYAVPVAELNAAEVRRVRATYYGLIAEVDAQVGRIVEALKASGRWDDTLIVFTVDHGEMLGDHWMFGKRGFFDPAFRIPLIVRDPRPEADRARGRVVEAFSEAVDVMPTVIDWLGGAVPPACDGASLRPWLHGETPSGWRDAAHFEFDFRDPVTRSAERALGLPPEACCLAVRRGPRWKSVHFAGPAGILPPLLFDLESDPGEFENLAAAPAHQARLLEETQALLSWRLAQAPRELADLLVTARGVVGP</sequence>
<evidence type="ECO:0000256" key="2">
    <source>
        <dbReference type="ARBA" id="ARBA00022801"/>
    </source>
</evidence>
<name>A0A1Y6B7D8_9PROT</name>
<accession>A0A1Y6B7D8</accession>
<dbReference type="GO" id="GO:0008484">
    <property type="term" value="F:sulfuric ester hydrolase activity"/>
    <property type="evidence" value="ECO:0007669"/>
    <property type="project" value="TreeGrafter"/>
</dbReference>
<dbReference type="AlphaFoldDB" id="A0A1Y6B7D8"/>
<dbReference type="InterPro" id="IPR000917">
    <property type="entry name" value="Sulfatase_N"/>
</dbReference>
<dbReference type="STRING" id="560819.SAMN05428998_10235"/>
<dbReference type="PANTHER" id="PTHR45953:SF1">
    <property type="entry name" value="IDURONATE 2-SULFATASE"/>
    <property type="match status" value="1"/>
</dbReference>
<dbReference type="Proteomes" id="UP000192917">
    <property type="component" value="Unassembled WGS sequence"/>
</dbReference>
<dbReference type="Gene3D" id="3.40.720.10">
    <property type="entry name" value="Alkaline Phosphatase, subunit A"/>
    <property type="match status" value="1"/>
</dbReference>
<dbReference type="EMBL" id="FWZX01000002">
    <property type="protein sequence ID" value="SME96936.1"/>
    <property type="molecule type" value="Genomic_DNA"/>
</dbReference>
<evidence type="ECO:0000256" key="1">
    <source>
        <dbReference type="ARBA" id="ARBA00022723"/>
    </source>
</evidence>
<dbReference type="Pfam" id="PF00884">
    <property type="entry name" value="Sulfatase"/>
    <property type="match status" value="1"/>
</dbReference>
<dbReference type="PANTHER" id="PTHR45953">
    <property type="entry name" value="IDURONATE 2-SULFATASE"/>
    <property type="match status" value="1"/>
</dbReference>
<dbReference type="InterPro" id="IPR017850">
    <property type="entry name" value="Alkaline_phosphatase_core_sf"/>
</dbReference>
<gene>
    <name evidence="4" type="ORF">SAMN05428998_10235</name>
</gene>
<protein>
    <submittedName>
        <fullName evidence="4">Arylsulfatase A</fullName>
    </submittedName>
</protein>
<dbReference type="SUPFAM" id="SSF53649">
    <property type="entry name" value="Alkaline phosphatase-like"/>
    <property type="match status" value="1"/>
</dbReference>
<proteinExistence type="predicted"/>
<dbReference type="CDD" id="cd16028">
    <property type="entry name" value="PMH"/>
    <property type="match status" value="1"/>
</dbReference>
<dbReference type="GO" id="GO:0046872">
    <property type="term" value="F:metal ion binding"/>
    <property type="evidence" value="ECO:0007669"/>
    <property type="project" value="UniProtKB-KW"/>
</dbReference>
<evidence type="ECO:0000259" key="3">
    <source>
        <dbReference type="Pfam" id="PF00884"/>
    </source>
</evidence>
<dbReference type="RefSeq" id="WP_085121120.1">
    <property type="nucleotide sequence ID" value="NZ_FWZX01000002.1"/>
</dbReference>
<keyword evidence="1" id="KW-0479">Metal-binding</keyword>
<keyword evidence="5" id="KW-1185">Reference proteome</keyword>
<reference evidence="4 5" key="1">
    <citation type="submission" date="2017-04" db="EMBL/GenBank/DDBJ databases">
        <authorList>
            <person name="Afonso C.L."/>
            <person name="Miller P.J."/>
            <person name="Scott M.A."/>
            <person name="Spackman E."/>
            <person name="Goraichik I."/>
            <person name="Dimitrov K.M."/>
            <person name="Suarez D.L."/>
            <person name="Swayne D.E."/>
        </authorList>
    </citation>
    <scope>NUCLEOTIDE SEQUENCE [LARGE SCALE GENOMIC DNA]</scope>
    <source>
        <strain evidence="4 5">USBA 355</strain>
    </source>
</reference>
<evidence type="ECO:0000313" key="5">
    <source>
        <dbReference type="Proteomes" id="UP000192917"/>
    </source>
</evidence>
<organism evidence="4 5">
    <name type="scientific">Tistlia consotensis USBA 355</name>
    <dbReference type="NCBI Taxonomy" id="560819"/>
    <lineage>
        <taxon>Bacteria</taxon>
        <taxon>Pseudomonadati</taxon>
        <taxon>Pseudomonadota</taxon>
        <taxon>Alphaproteobacteria</taxon>
        <taxon>Rhodospirillales</taxon>
        <taxon>Rhodovibrionaceae</taxon>
        <taxon>Tistlia</taxon>
    </lineage>
</organism>